<name>A0ABU7ZEJ8_9PAST</name>
<gene>
    <name evidence="1" type="ORF">V6W77_04765</name>
</gene>
<dbReference type="InterPro" id="IPR001387">
    <property type="entry name" value="Cro/C1-type_HTH"/>
</dbReference>
<keyword evidence="2" id="KW-1185">Reference proteome</keyword>
<comment type="caution">
    <text evidence="1">The sequence shown here is derived from an EMBL/GenBank/DDBJ whole genome shotgun (WGS) entry which is preliminary data.</text>
</comment>
<sequence length="149" mass="16805">MTLYHFSILIRDAEKAMPNLEDILFEAGCDDALICFYNQSVYLEFDREAKTAQEAIQSAFNDIRQAGFSDLVLQEAGVSSLSEIAARTGLTRAAISNYANGKREKDFPRPIYGVASGSALYSWKEVANWLYQRKKISKMQWEVAECSIN</sequence>
<dbReference type="CDD" id="cd00093">
    <property type="entry name" value="HTH_XRE"/>
    <property type="match status" value="1"/>
</dbReference>
<dbReference type="Proteomes" id="UP001432017">
    <property type="component" value="Unassembled WGS sequence"/>
</dbReference>
<dbReference type="EMBL" id="JBAJJM010000006">
    <property type="protein sequence ID" value="MEG9475582.1"/>
    <property type="molecule type" value="Genomic_DNA"/>
</dbReference>
<protein>
    <submittedName>
        <fullName evidence="1">Helix-turn-helix transcriptional regulator</fullName>
    </submittedName>
</protein>
<dbReference type="RefSeq" id="WP_334253944.1">
    <property type="nucleotide sequence ID" value="NZ_JBAJJM010000006.1"/>
</dbReference>
<evidence type="ECO:0000313" key="2">
    <source>
        <dbReference type="Proteomes" id="UP001432017"/>
    </source>
</evidence>
<proteinExistence type="predicted"/>
<organism evidence="1 2">
    <name type="scientific">Mannheimia indoligenes</name>
    <dbReference type="NCBI Taxonomy" id="3103145"/>
    <lineage>
        <taxon>Bacteria</taxon>
        <taxon>Pseudomonadati</taxon>
        <taxon>Pseudomonadota</taxon>
        <taxon>Gammaproteobacteria</taxon>
        <taxon>Pasteurellales</taxon>
        <taxon>Pasteurellaceae</taxon>
        <taxon>Mannheimia</taxon>
    </lineage>
</organism>
<reference evidence="1" key="1">
    <citation type="submission" date="2023-12" db="EMBL/GenBank/DDBJ databases">
        <title>Mannheima indologenes sp. nov. proposed for Clade V organisms of Mannheimia.</title>
        <authorList>
            <person name="Christensen H."/>
        </authorList>
    </citation>
    <scope>NUCLEOTIDE SEQUENCE</scope>
    <source>
        <strain evidence="1">M14.4</strain>
    </source>
</reference>
<accession>A0ABU7ZEJ8</accession>
<evidence type="ECO:0000313" key="1">
    <source>
        <dbReference type="EMBL" id="MEG9475582.1"/>
    </source>
</evidence>